<dbReference type="PANTHER" id="PTHR12526">
    <property type="entry name" value="GLYCOSYLTRANSFERASE"/>
    <property type="match status" value="1"/>
</dbReference>
<dbReference type="InterPro" id="IPR028098">
    <property type="entry name" value="Glyco_trans_4-like_N"/>
</dbReference>
<evidence type="ECO:0000259" key="2">
    <source>
        <dbReference type="Pfam" id="PF13439"/>
    </source>
</evidence>
<dbReference type="EMBL" id="JADWYS010000001">
    <property type="protein sequence ID" value="MBG9389774.1"/>
    <property type="molecule type" value="Genomic_DNA"/>
</dbReference>
<dbReference type="Proteomes" id="UP000651050">
    <property type="component" value="Unassembled WGS sequence"/>
</dbReference>
<dbReference type="GO" id="GO:0016757">
    <property type="term" value="F:glycosyltransferase activity"/>
    <property type="evidence" value="ECO:0007669"/>
    <property type="project" value="InterPro"/>
</dbReference>
<comment type="caution">
    <text evidence="3">The sequence shown here is derived from an EMBL/GenBank/DDBJ whole genome shotgun (WGS) entry which is preliminary data.</text>
</comment>
<dbReference type="RefSeq" id="WP_196987550.1">
    <property type="nucleotide sequence ID" value="NZ_JADWYS010000001.1"/>
</dbReference>
<organism evidence="3 4">
    <name type="scientific">Caenimonas aquaedulcis</name>
    <dbReference type="NCBI Taxonomy" id="2793270"/>
    <lineage>
        <taxon>Bacteria</taxon>
        <taxon>Pseudomonadati</taxon>
        <taxon>Pseudomonadota</taxon>
        <taxon>Betaproteobacteria</taxon>
        <taxon>Burkholderiales</taxon>
        <taxon>Comamonadaceae</taxon>
        <taxon>Caenimonas</taxon>
    </lineage>
</organism>
<dbReference type="SUPFAM" id="SSF53756">
    <property type="entry name" value="UDP-Glycosyltransferase/glycogen phosphorylase"/>
    <property type="match status" value="1"/>
</dbReference>
<dbReference type="Gene3D" id="3.40.50.2000">
    <property type="entry name" value="Glycogen Phosphorylase B"/>
    <property type="match status" value="2"/>
</dbReference>
<reference evidence="3" key="1">
    <citation type="submission" date="2020-11" db="EMBL/GenBank/DDBJ databases">
        <title>Bacterial whole genome sequence for Caenimonas sp. DR4.4.</title>
        <authorList>
            <person name="Le V."/>
            <person name="Ko S.-R."/>
            <person name="Ahn C.-Y."/>
            <person name="Oh H.-M."/>
        </authorList>
    </citation>
    <scope>NUCLEOTIDE SEQUENCE</scope>
    <source>
        <strain evidence="3">DR4.4</strain>
    </source>
</reference>
<evidence type="ECO:0000313" key="3">
    <source>
        <dbReference type="EMBL" id="MBG9389774.1"/>
    </source>
</evidence>
<dbReference type="PANTHER" id="PTHR12526:SF636">
    <property type="entry name" value="BLL3647 PROTEIN"/>
    <property type="match status" value="1"/>
</dbReference>
<dbReference type="AlphaFoldDB" id="A0A931H6W8"/>
<gene>
    <name evidence="3" type="ORF">I5803_17220</name>
</gene>
<keyword evidence="4" id="KW-1185">Reference proteome</keyword>
<sequence length="416" mass="44539">MRILFILHQFFPEFSGGTERVALNLARMAQHAGHHVHVLACAVHPPGIAAAPVETPVPACLRLTWDGIPVTLIPRDALPATADIGFEIDEGLAGRLAAWMDAERFEVAHVLHTMRMGSAVLAAQRCGLPYVLTLTDFFLPCARINLVTAKDELCDGPEGGRRCARDCAVPPWDEASYRRRYEHAHALLAAAAERIAPSNFVAQRFRASFDGLPFKVVPHGIDLVALARAAGAAAQRKPAPGLKLVFAGSVIPQKGLAVLLRALALLPDRELSLQAVGGFYGNPAYHQEVRALAAADPRVHLAGGLPSAQVYAALRSADLLCLPSQVPESFSLVHVESAAAGIPALVSRLGAPGERVVETGGGMAVAGEDARAWAGAIGRVLDQPQLLGQWRAALPLPMRIEEEAFFYDSLLRRARR</sequence>
<accession>A0A931H6W8</accession>
<dbReference type="InterPro" id="IPR001296">
    <property type="entry name" value="Glyco_trans_1"/>
</dbReference>
<feature type="domain" description="Glycosyl transferase family 1" evidence="1">
    <location>
        <begin position="237"/>
        <end position="391"/>
    </location>
</feature>
<proteinExistence type="predicted"/>
<dbReference type="Pfam" id="PF13439">
    <property type="entry name" value="Glyco_transf_4"/>
    <property type="match status" value="1"/>
</dbReference>
<feature type="domain" description="Glycosyltransferase subfamily 4-like N-terminal" evidence="2">
    <location>
        <begin position="16"/>
        <end position="223"/>
    </location>
</feature>
<dbReference type="Pfam" id="PF00534">
    <property type="entry name" value="Glycos_transf_1"/>
    <property type="match status" value="1"/>
</dbReference>
<protein>
    <submittedName>
        <fullName evidence="3">Glycosyltransferase</fullName>
    </submittedName>
</protein>
<name>A0A931H6W8_9BURK</name>
<evidence type="ECO:0000313" key="4">
    <source>
        <dbReference type="Proteomes" id="UP000651050"/>
    </source>
</evidence>
<evidence type="ECO:0000259" key="1">
    <source>
        <dbReference type="Pfam" id="PF00534"/>
    </source>
</evidence>